<dbReference type="Proteomes" id="UP000033867">
    <property type="component" value="Unassembled WGS sequence"/>
</dbReference>
<dbReference type="AlphaFoldDB" id="A0A0G1BEQ7"/>
<gene>
    <name evidence="2" type="ORF">UV42_C0019G0001</name>
</gene>
<evidence type="ECO:0000313" key="2">
    <source>
        <dbReference type="EMBL" id="KKS71777.1"/>
    </source>
</evidence>
<name>A0A0G1BEQ7_9BACT</name>
<evidence type="ECO:0000313" key="3">
    <source>
        <dbReference type="Proteomes" id="UP000033867"/>
    </source>
</evidence>
<accession>A0A0G1BEQ7</accession>
<dbReference type="EMBL" id="LCEK01000019">
    <property type="protein sequence ID" value="KKS71777.1"/>
    <property type="molecule type" value="Genomic_DNA"/>
</dbReference>
<proteinExistence type="predicted"/>
<comment type="caution">
    <text evidence="2">The sequence shown here is derived from an EMBL/GenBank/DDBJ whole genome shotgun (WGS) entry which is preliminary data.</text>
</comment>
<organism evidence="2 3">
    <name type="scientific">Candidatus Magasanikbacteria bacterium GW2011_GWE2_42_7</name>
    <dbReference type="NCBI Taxonomy" id="1619052"/>
    <lineage>
        <taxon>Bacteria</taxon>
        <taxon>Candidatus Magasanikiibacteriota</taxon>
    </lineage>
</organism>
<sequence length="54" mass="5895">KAMEAKKERLANEGKLPRDPMAQLPMGIGGSSPGHPLAGMKPMDKFAKAYKERK</sequence>
<evidence type="ECO:0000256" key="1">
    <source>
        <dbReference type="SAM" id="MobiDB-lite"/>
    </source>
</evidence>
<feature type="region of interest" description="Disordered" evidence="1">
    <location>
        <begin position="1"/>
        <end position="41"/>
    </location>
</feature>
<feature type="non-terminal residue" evidence="2">
    <location>
        <position position="1"/>
    </location>
</feature>
<feature type="compositionally biased region" description="Basic and acidic residues" evidence="1">
    <location>
        <begin position="1"/>
        <end position="18"/>
    </location>
</feature>
<reference evidence="2 3" key="1">
    <citation type="journal article" date="2015" name="Nature">
        <title>rRNA introns, odd ribosomes, and small enigmatic genomes across a large radiation of phyla.</title>
        <authorList>
            <person name="Brown C.T."/>
            <person name="Hug L.A."/>
            <person name="Thomas B.C."/>
            <person name="Sharon I."/>
            <person name="Castelle C.J."/>
            <person name="Singh A."/>
            <person name="Wilkins M.J."/>
            <person name="Williams K.H."/>
            <person name="Banfield J.F."/>
        </authorList>
    </citation>
    <scope>NUCLEOTIDE SEQUENCE [LARGE SCALE GENOMIC DNA]</scope>
</reference>
<protein>
    <submittedName>
        <fullName evidence="2">Uncharacterized protein</fullName>
    </submittedName>
</protein>